<dbReference type="InterPro" id="IPR036412">
    <property type="entry name" value="HAD-like_sf"/>
</dbReference>
<dbReference type="SFLD" id="SFLDS00003">
    <property type="entry name" value="Haloacid_Dehalogenase"/>
    <property type="match status" value="1"/>
</dbReference>
<organism evidence="1">
    <name type="scientific">marine sediment metagenome</name>
    <dbReference type="NCBI Taxonomy" id="412755"/>
    <lineage>
        <taxon>unclassified sequences</taxon>
        <taxon>metagenomes</taxon>
        <taxon>ecological metagenomes</taxon>
    </lineage>
</organism>
<proteinExistence type="predicted"/>
<name>A0A0F9J3E5_9ZZZZ</name>
<dbReference type="PANTHER" id="PTHR10000:SF8">
    <property type="entry name" value="HAD SUPERFAMILY HYDROLASE-LIKE, TYPE 3"/>
    <property type="match status" value="1"/>
</dbReference>
<dbReference type="NCBIfam" id="TIGR00099">
    <property type="entry name" value="Cof-subfamily"/>
    <property type="match status" value="1"/>
</dbReference>
<accession>A0A0F9J3E5</accession>
<evidence type="ECO:0000313" key="1">
    <source>
        <dbReference type="EMBL" id="KKM00441.1"/>
    </source>
</evidence>
<dbReference type="SFLD" id="SFLDG01140">
    <property type="entry name" value="C2.B:_Phosphomannomutase_and_P"/>
    <property type="match status" value="1"/>
</dbReference>
<dbReference type="InterPro" id="IPR000150">
    <property type="entry name" value="Cof"/>
</dbReference>
<gene>
    <name evidence="1" type="ORF">LCGC14_1804400</name>
</gene>
<dbReference type="PANTHER" id="PTHR10000">
    <property type="entry name" value="PHOSPHOSERINE PHOSPHATASE"/>
    <property type="match status" value="1"/>
</dbReference>
<dbReference type="InterPro" id="IPR023214">
    <property type="entry name" value="HAD_sf"/>
</dbReference>
<dbReference type="NCBIfam" id="TIGR01484">
    <property type="entry name" value="HAD-SF-IIB"/>
    <property type="match status" value="1"/>
</dbReference>
<dbReference type="AlphaFoldDB" id="A0A0F9J3E5"/>
<dbReference type="PROSITE" id="PS01228">
    <property type="entry name" value="COF_1"/>
    <property type="match status" value="1"/>
</dbReference>
<dbReference type="EMBL" id="LAZR01017433">
    <property type="protein sequence ID" value="KKM00441.1"/>
    <property type="molecule type" value="Genomic_DNA"/>
</dbReference>
<comment type="caution">
    <text evidence="1">The sequence shown here is derived from an EMBL/GenBank/DDBJ whole genome shotgun (WGS) entry which is preliminary data.</text>
</comment>
<dbReference type="GO" id="GO:0005829">
    <property type="term" value="C:cytosol"/>
    <property type="evidence" value="ECO:0007669"/>
    <property type="project" value="TreeGrafter"/>
</dbReference>
<protein>
    <submittedName>
        <fullName evidence="1">Uncharacterized protein</fullName>
    </submittedName>
</protein>
<dbReference type="Gene3D" id="3.30.1240.10">
    <property type="match status" value="1"/>
</dbReference>
<reference evidence="1" key="1">
    <citation type="journal article" date="2015" name="Nature">
        <title>Complex archaea that bridge the gap between prokaryotes and eukaryotes.</title>
        <authorList>
            <person name="Spang A."/>
            <person name="Saw J.H."/>
            <person name="Jorgensen S.L."/>
            <person name="Zaremba-Niedzwiedzka K."/>
            <person name="Martijn J."/>
            <person name="Lind A.E."/>
            <person name="van Eijk R."/>
            <person name="Schleper C."/>
            <person name="Guy L."/>
            <person name="Ettema T.J."/>
        </authorList>
    </citation>
    <scope>NUCLEOTIDE SEQUENCE</scope>
</reference>
<dbReference type="SUPFAM" id="SSF56784">
    <property type="entry name" value="HAD-like"/>
    <property type="match status" value="1"/>
</dbReference>
<dbReference type="Pfam" id="PF08282">
    <property type="entry name" value="Hydrolase_3"/>
    <property type="match status" value="1"/>
</dbReference>
<dbReference type="Gene3D" id="3.40.50.1000">
    <property type="entry name" value="HAD superfamily/HAD-like"/>
    <property type="match status" value="1"/>
</dbReference>
<dbReference type="GO" id="GO:0016791">
    <property type="term" value="F:phosphatase activity"/>
    <property type="evidence" value="ECO:0007669"/>
    <property type="project" value="TreeGrafter"/>
</dbReference>
<dbReference type="GO" id="GO:0000287">
    <property type="term" value="F:magnesium ion binding"/>
    <property type="evidence" value="ECO:0007669"/>
    <property type="project" value="TreeGrafter"/>
</dbReference>
<dbReference type="InterPro" id="IPR006379">
    <property type="entry name" value="HAD-SF_hydro_IIB"/>
</dbReference>
<sequence length="307" mass="35058">MLVYKRKRNDLKVFEFRPEGRHKTHCWDTYMDLAQVRLVVSDMDGTLLNEKGKVSDRFFKLYEELLALDVHFIAASGRQYFSIIDKLNPIKDGITVIAENGGISQRKDEVLLTMSLNKDTVKILIEKIRELEDAHMVLCGKKQAYVESDHTEFLSIFPEYYIKYAQVDDLLDVVADDEFFKIAVYSFKGSENSTYPAFKGEEKKIKVKVSPENRLDLSGFDTNKGNALKHVQELLGISKEETLVLGDYNNDLEMMEQAHFSYAMQNAHPNVMKAARYSTKSNNQEGVEEVLEELITAKKKALTSTGG</sequence>